<dbReference type="Proteomes" id="UP000322315">
    <property type="component" value="Unassembled WGS sequence"/>
</dbReference>
<dbReference type="InterPro" id="IPR010286">
    <property type="entry name" value="METTL16/RlmF"/>
</dbReference>
<comment type="similarity">
    <text evidence="6">Belongs to the methyltransferase superfamily. METTL16/RlmF family.</text>
</comment>
<dbReference type="GO" id="GO:0052907">
    <property type="term" value="F:23S rRNA (adenine(1618)-N(6))-methyltransferase activity"/>
    <property type="evidence" value="ECO:0007669"/>
    <property type="project" value="UniProtKB-EC"/>
</dbReference>
<dbReference type="InterPro" id="IPR029063">
    <property type="entry name" value="SAM-dependent_MTases_sf"/>
</dbReference>
<dbReference type="Gene3D" id="3.40.50.150">
    <property type="entry name" value="Vaccinia Virus protein VP39"/>
    <property type="match status" value="1"/>
</dbReference>
<dbReference type="GO" id="GO:0070475">
    <property type="term" value="P:rRNA base methylation"/>
    <property type="evidence" value="ECO:0007669"/>
    <property type="project" value="TreeGrafter"/>
</dbReference>
<evidence type="ECO:0000313" key="10">
    <source>
        <dbReference type="Proteomes" id="UP000322315"/>
    </source>
</evidence>
<keyword evidence="2 6" id="KW-0698">rRNA processing</keyword>
<dbReference type="PANTHER" id="PTHR13393">
    <property type="entry name" value="SAM-DEPENDENT METHYLTRANSFERASE"/>
    <property type="match status" value="1"/>
</dbReference>
<evidence type="ECO:0000313" key="7">
    <source>
        <dbReference type="EMBL" id="KAA5823824.1"/>
    </source>
</evidence>
<keyword evidence="5 6" id="KW-0949">S-adenosyl-L-methionine</keyword>
<keyword evidence="3 6" id="KW-0489">Methyltransferase</keyword>
<evidence type="ECO:0000313" key="9">
    <source>
        <dbReference type="Proteomes" id="UP000315145"/>
    </source>
</evidence>
<organism evidence="7 10">
    <name type="scientific">Algibacter amylolyticus</name>
    <dbReference type="NCBI Taxonomy" id="1608400"/>
    <lineage>
        <taxon>Bacteria</taxon>
        <taxon>Pseudomonadati</taxon>
        <taxon>Bacteroidota</taxon>
        <taxon>Flavobacteriia</taxon>
        <taxon>Flavobacteriales</taxon>
        <taxon>Flavobacteriaceae</taxon>
        <taxon>Algibacter</taxon>
    </lineage>
</organism>
<evidence type="ECO:0000256" key="3">
    <source>
        <dbReference type="ARBA" id="ARBA00022603"/>
    </source>
</evidence>
<dbReference type="PIRSF" id="PIRSF029038">
    <property type="entry name" value="Mtase_YbiN_prd"/>
    <property type="match status" value="1"/>
</dbReference>
<dbReference type="CDD" id="cd02440">
    <property type="entry name" value="AdoMet_MTases"/>
    <property type="match status" value="1"/>
</dbReference>
<reference evidence="7 10" key="1">
    <citation type="journal article" date="2015" name="Int. J. Syst. Evol. Microbiol.">
        <title>Algibacter amylolyticus sp. nov., isolated from intertidal sediment.</title>
        <authorList>
            <person name="Zhang D.C."/>
            <person name="Wu J."/>
            <person name="Neuner K."/>
            <person name="Yao J."/>
            <person name="Margesin R."/>
        </authorList>
    </citation>
    <scope>NUCLEOTIDE SEQUENCE [LARGE SCALE GENOMIC DNA]</scope>
    <source>
        <strain evidence="7 10">RU-4-M-4</strain>
    </source>
</reference>
<evidence type="ECO:0000256" key="4">
    <source>
        <dbReference type="ARBA" id="ARBA00022679"/>
    </source>
</evidence>
<dbReference type="Pfam" id="PF05971">
    <property type="entry name" value="Methyltransf_10"/>
    <property type="match status" value="1"/>
</dbReference>
<reference evidence="7" key="3">
    <citation type="submission" date="2019-09" db="EMBL/GenBank/DDBJ databases">
        <authorList>
            <person name="Zhang D.-C."/>
        </authorList>
    </citation>
    <scope>NUCLEOTIDE SEQUENCE</scope>
    <source>
        <strain evidence="7">RU-4-M-4</strain>
    </source>
</reference>
<proteinExistence type="inferred from homology"/>
<evidence type="ECO:0000256" key="6">
    <source>
        <dbReference type="HAMAP-Rule" id="MF_01848"/>
    </source>
</evidence>
<dbReference type="GO" id="GO:0005737">
    <property type="term" value="C:cytoplasm"/>
    <property type="evidence" value="ECO:0007669"/>
    <property type="project" value="UniProtKB-SubCell"/>
</dbReference>
<dbReference type="OrthoDB" id="1115728at2"/>
<dbReference type="EMBL" id="VWRS01000008">
    <property type="protein sequence ID" value="KAA5823824.1"/>
    <property type="molecule type" value="Genomic_DNA"/>
</dbReference>
<evidence type="ECO:0000256" key="5">
    <source>
        <dbReference type="ARBA" id="ARBA00022691"/>
    </source>
</evidence>
<evidence type="ECO:0000313" key="8">
    <source>
        <dbReference type="EMBL" id="TSJ74312.1"/>
    </source>
</evidence>
<dbReference type="Proteomes" id="UP000315145">
    <property type="component" value="Unassembled WGS sequence"/>
</dbReference>
<sequence>MKNSAQIHPNNKHKSGYNLDALSESFPGLAPFVFTNKHETKTIDFSNPKAVKALNTALLYKHYNIVFWDFPETNLCPPIPGRADYIHHISDVLKSSNITGNIKVLDIGTGASCIYPLIGQAEYNWSFVASDIDKGALKHAQNIIAKNKLDDAIELRYQSDASQIFQGVLKDTDKFSVSICNPPFYKSEAEALEANARKLKGLNMDALKPVRNFSGTQNELWYKGGEKAFLHTYLYESSLFKDHCEWFTTLVSKKDLVKGMYASLKKLGATSIKTINMGQGNKISRIVAWTFK</sequence>
<dbReference type="AlphaFoldDB" id="A0A5M7B8C6"/>
<comment type="caution">
    <text evidence="7">The sequence shown here is derived from an EMBL/GenBank/DDBJ whole genome shotgun (WGS) entry which is preliminary data.</text>
</comment>
<evidence type="ECO:0000256" key="2">
    <source>
        <dbReference type="ARBA" id="ARBA00022552"/>
    </source>
</evidence>
<evidence type="ECO:0000256" key="1">
    <source>
        <dbReference type="ARBA" id="ARBA00022490"/>
    </source>
</evidence>
<keyword evidence="4 6" id="KW-0808">Transferase</keyword>
<gene>
    <name evidence="6 7" type="primary">rlmF</name>
    <name evidence="7" type="ORF">F2B50_12730</name>
    <name evidence="8" type="ORF">FPF71_12730</name>
</gene>
<keyword evidence="9" id="KW-1185">Reference proteome</keyword>
<protein>
    <recommendedName>
        <fullName evidence="6">Ribosomal RNA large subunit methyltransferase F</fullName>
        <ecNumber evidence="6">2.1.1.181</ecNumber>
    </recommendedName>
    <alternativeName>
        <fullName evidence="6">23S rRNA mA1618 methyltransferase</fullName>
    </alternativeName>
    <alternativeName>
        <fullName evidence="6">rRNA adenine N-6-methyltransferase</fullName>
    </alternativeName>
</protein>
<reference evidence="8 9" key="2">
    <citation type="submission" date="2019-07" db="EMBL/GenBank/DDBJ databases">
        <title>Algibacter marinivivus sp. nov., isolated from the surface of a marine red alga.</title>
        <authorList>
            <person name="Zhong X."/>
            <person name="Xu W."/>
            <person name="Zhang Y."/>
            <person name="Zhang Q."/>
            <person name="Du Z."/>
        </authorList>
    </citation>
    <scope>NUCLEOTIDE SEQUENCE [LARGE SCALE GENOMIC DNA]</scope>
    <source>
        <strain evidence="8 9">RU-4-M-4</strain>
    </source>
</reference>
<dbReference type="EC" id="2.1.1.181" evidence="6"/>
<comment type="function">
    <text evidence="6">Specifically methylates the adenine in position 1618 of 23S rRNA.</text>
</comment>
<comment type="catalytic activity">
    <reaction evidence="6">
        <text>adenosine(1618) in 23S rRNA + S-adenosyl-L-methionine = N(6)-methyladenosine(1618) in 23S rRNA + S-adenosyl-L-homocysteine + H(+)</text>
        <dbReference type="Rhea" id="RHEA:16497"/>
        <dbReference type="Rhea" id="RHEA-COMP:10229"/>
        <dbReference type="Rhea" id="RHEA-COMP:10231"/>
        <dbReference type="ChEBI" id="CHEBI:15378"/>
        <dbReference type="ChEBI" id="CHEBI:57856"/>
        <dbReference type="ChEBI" id="CHEBI:59789"/>
        <dbReference type="ChEBI" id="CHEBI:74411"/>
        <dbReference type="ChEBI" id="CHEBI:74449"/>
        <dbReference type="EC" id="2.1.1.181"/>
    </reaction>
</comment>
<comment type="subcellular location">
    <subcellularLocation>
        <location evidence="6">Cytoplasm</location>
    </subcellularLocation>
</comment>
<dbReference type="EMBL" id="VMBF01000008">
    <property type="protein sequence ID" value="TSJ74312.1"/>
    <property type="molecule type" value="Genomic_DNA"/>
</dbReference>
<dbReference type="SUPFAM" id="SSF53335">
    <property type="entry name" value="S-adenosyl-L-methionine-dependent methyltransferases"/>
    <property type="match status" value="1"/>
</dbReference>
<accession>A0A5M7B8C6</accession>
<name>A0A5M7B8C6_9FLAO</name>
<keyword evidence="1 6" id="KW-0963">Cytoplasm</keyword>
<dbReference type="PANTHER" id="PTHR13393:SF0">
    <property type="entry name" value="RNA N6-ADENOSINE-METHYLTRANSFERASE METTL16"/>
    <property type="match status" value="1"/>
</dbReference>
<dbReference type="NCBIfam" id="NF008725">
    <property type="entry name" value="PRK11727.1"/>
    <property type="match status" value="1"/>
</dbReference>
<dbReference type="InterPro" id="IPR016909">
    <property type="entry name" value="rRNA_lsu_MeTfrase_F"/>
</dbReference>
<dbReference type="HAMAP" id="MF_01848">
    <property type="entry name" value="23SrRNA_methyltr_F"/>
    <property type="match status" value="1"/>
</dbReference>